<evidence type="ECO:0000313" key="2">
    <source>
        <dbReference type="Proteomes" id="UP000244855"/>
    </source>
</evidence>
<dbReference type="Proteomes" id="UP000244855">
    <property type="component" value="Unassembled WGS sequence"/>
</dbReference>
<name>A0A2V1E9A9_9PLEO</name>
<proteinExistence type="predicted"/>
<keyword evidence="2" id="KW-1185">Reference proteome</keyword>
<reference evidence="1 2" key="1">
    <citation type="journal article" date="2018" name="Sci. Rep.">
        <title>Comparative genomics provides insights into the lifestyle and reveals functional heterogeneity of dark septate endophytic fungi.</title>
        <authorList>
            <person name="Knapp D.G."/>
            <person name="Nemeth J.B."/>
            <person name="Barry K."/>
            <person name="Hainaut M."/>
            <person name="Henrissat B."/>
            <person name="Johnson J."/>
            <person name="Kuo A."/>
            <person name="Lim J.H.P."/>
            <person name="Lipzen A."/>
            <person name="Nolan M."/>
            <person name="Ohm R.A."/>
            <person name="Tamas L."/>
            <person name="Grigoriev I.V."/>
            <person name="Spatafora J.W."/>
            <person name="Nagy L.G."/>
            <person name="Kovacs G.M."/>
        </authorList>
    </citation>
    <scope>NUCLEOTIDE SEQUENCE [LARGE SCALE GENOMIC DNA]</scope>
    <source>
        <strain evidence="1 2">DSE2036</strain>
    </source>
</reference>
<gene>
    <name evidence="1" type="ORF">DM02DRAFT_71802</name>
</gene>
<protein>
    <submittedName>
        <fullName evidence="1">Uncharacterized protein</fullName>
    </submittedName>
</protein>
<organism evidence="1 2">
    <name type="scientific">Periconia macrospinosa</name>
    <dbReference type="NCBI Taxonomy" id="97972"/>
    <lineage>
        <taxon>Eukaryota</taxon>
        <taxon>Fungi</taxon>
        <taxon>Dikarya</taxon>
        <taxon>Ascomycota</taxon>
        <taxon>Pezizomycotina</taxon>
        <taxon>Dothideomycetes</taxon>
        <taxon>Pleosporomycetidae</taxon>
        <taxon>Pleosporales</taxon>
        <taxon>Massarineae</taxon>
        <taxon>Periconiaceae</taxon>
        <taxon>Periconia</taxon>
    </lineage>
</organism>
<evidence type="ECO:0000313" key="1">
    <source>
        <dbReference type="EMBL" id="PVI05825.1"/>
    </source>
</evidence>
<dbReference type="AlphaFoldDB" id="A0A2V1E9A9"/>
<dbReference type="EMBL" id="KZ805312">
    <property type="protein sequence ID" value="PVI05825.1"/>
    <property type="molecule type" value="Genomic_DNA"/>
</dbReference>
<accession>A0A2V1E9A9</accession>
<sequence>MTVYTAEGHMKATEWIDAVLDNLTVEEINFTMTDMLLAYSHLIDLGFTPLNHVLNALRWAINQEFTDKTPLETFQRVWYSRHLPFTEPFVKLAIRQLATMHYNLRQAAEKLDFEQTLKNDQGFAAEVERVCIIMKWAMVAEGDLAERMARMVTTLVDQNQREMKVKSWKTARNAMMGIEGRAPTQVDDNAVLRKRVFGC</sequence>